<evidence type="ECO:0000256" key="9">
    <source>
        <dbReference type="ARBA" id="ARBA00022801"/>
    </source>
</evidence>
<dbReference type="GO" id="GO:0019028">
    <property type="term" value="C:viral capsid"/>
    <property type="evidence" value="ECO:0007669"/>
    <property type="project" value="UniProtKB-KW"/>
</dbReference>
<dbReference type="GO" id="GO:0003724">
    <property type="term" value="F:RNA helicase activity"/>
    <property type="evidence" value="ECO:0007669"/>
    <property type="project" value="InterPro"/>
</dbReference>
<evidence type="ECO:0000256" key="1">
    <source>
        <dbReference type="ARBA" id="ARBA00004328"/>
    </source>
</evidence>
<dbReference type="CDD" id="cd23169">
    <property type="entry name" value="ps-ssRNAv-Picornavirales"/>
    <property type="match status" value="1"/>
</dbReference>
<evidence type="ECO:0000259" key="17">
    <source>
        <dbReference type="PROSITE" id="PS51874"/>
    </source>
</evidence>
<evidence type="ECO:0000256" key="5">
    <source>
        <dbReference type="ARBA" id="ARBA00022670"/>
    </source>
</evidence>
<dbReference type="GO" id="GO:0006351">
    <property type="term" value="P:DNA-templated transcription"/>
    <property type="evidence" value="ECO:0007669"/>
    <property type="project" value="InterPro"/>
</dbReference>
<sequence>MFKQDLQIEENGSKPYVCVRNGGNRACCRFYPFSYREYTTFEYKFPFDPENEEANDEMVSTNYFASLAEFVLGISYYCVLYQLLSISSWKEIYSGHTKCAGKEKCYKLVVASEKGVLEVEVKGYHKRTIKQFANYMAVVVLKEYLTEDQMQQMLIYYSNILTYDDGICEVQAENSHPKESVQGEEVLTGTKHSNTILTNSTGDTESIPLAIRDDTLNYASSEALHQFDSLTERWMPLETITVTTSQASGMLLKEWYLPYDLLKPHIINPSLAPFMLFRYGALSIEMKFVVNAHKFQSGKALASIKYDPIGLTDFGDLLPTCLQREHVMLDLSTNNQGTLQIPFIYHRSFLHLNLQQGTDQAIVPSTYARVQLHILANLLTGTNQAVNMNIRPYYRFSKASFAGMEAVHTVQMDVDAIVKGMIPTKSLKAVLVGAEAFIDQLGKTCNQDKPTTTSFTQIVPKPRNQFASGKGIFGGTVLRLNPQVITSAVEVKQSSRTPRTVLDIARVWGLKKIVAWTTSAKPDEHLDDIVVDLHHNFKGGNNRIESNILTPVEYIASLYGFWSGTLECRLDFISNQFHTGAIMISIQVSHQDTKFQEAACVYTKIFHLGDQKSVTFTIPYIYDTIWRRNTAQIFTPYTFEQDNKLPVDHIFTLGTNDFMRIQFYVVNELRAPDTVANVVQMLTYIRAGPSFMVHSLKPSHLEVTQDIALFRDMPMYNIPKLAPTSYIAKSEEKRVTLTKDLVLEHKEIKFQMEGSLAENPDDTPDFNAGLNALHIQTLDSQVNIKDILRRPILLTKTISFSKTEITNHVSLFIPLMVPSHNMVYSDSYETIYADGVSLTPTAMLMNLFRFWRGSMRFTFVVNDSLSKNHTHWITHMPHSGVRKIGKIEFPKGPSLVGSAFASVPLVANINATECVEVPYDTELNWTLCHSARNHEILSVRDQTDTNAGHIVFTPSCTCDVTVWWEAGDDFEYESFLGVPATITRDRLHGVYETEIKFQAETSLYSKTLAKVNTIINLPEQIADTLTNANNVGEAIISSSTKAEKLLVKGLEVCDNASAMLDNISPLMESLEEKIRETLKSFSGSIYDSTMFIQNGVEIIMDLVVAWLSKSWAVLGNIFVKAIARLLGYGAVQTILKYGSQIATAIRNLVDPQIVVQAPSQTVTLLGVLCGLVGTVVGVSLETQNYSRFIYKLSERFVTTGGIAYLNQVLRFVQSTFEVVRDLVMDALGYADPNVKALQMLSKDTGVISTFVKEANVILSEANASLLSDPGFRKRFWYTVSQAYQIQSILAVSPANVVSPIVTRLCTDVIKASSEKFMDLSCSPCRYEPFVICIEGEPGIGKSFMTETMVSELLGSIGFDRPSSGLIYTRPPGARFWSGYKNQPVVVYDDWMNLNDSDQILSQLSELYQMKSTSDFIPEMAHLEEKKIKANPLIVVLLCNGAFPSCIGQKAIYPDAIFRRRDLVLRASLKEEWVGKDLRDLTDSESAECGHLLFQRYTSAKVENSLVSVQKTWSEVKPWLCATYKRYHQQETLLVRKRIKKFQTQMRLNSENYLDYSDPFSLFYTSTIDVMEDMECNPNGWLPSEQLEAAVLRVVDLIKEKKDEVLEFHIDAKPENVFQSFPVGWEALSMSLASGMLFSGGFMAQVLDWTAQGIGAFMKPLLESTGQSIEHECMTCLEQMPCYYVCGGVRSHPNPDAHHYMCMDCMIRMKRANMGSHCPMCRVEPMLACLPKHLTRLYIVLRWVLANVSDRLVWVFAFFRDFLRSRPMVNSRLLLSTLASLAAFLQGDAITATIAASYVGASVVDVLYDPVLFTNVAQSWIFNPLNMLVPSEEYYTPPSEAVDTSVQCMQTETLEQRVPLCDNHEPAKDPWDVPTPKEEAIMRCERNKNKMNTALVVDTAELENIRKKRASVTPCCLHDNICDKLPYLEYRETESREQYWSYVSSKSNAHSWIKIPYFACQYENCPLTDPNYLDLFVEDFMVEHEIAMTALTQNIINAPKEGKQYYINKLPPFLRAKWMSADSVLADEELVKPFTWWEYLSEKWEHYKKFFFVVAGVVGGIAALSSTYTMFASLLSLGSGPAITTSVQVASNDAHIRHLRGQRELRPLNRHSTRPYVQSDTTSVVDKYIARNYVSFQIYREDVMIYQLSGVGLFNHWCLMPRHYVSRLREDASQGYTIKLVPALGRNGTKSHEATVYTFDAEDFKISSHTDAALFKVPASYPMFKDIRSFCSTDKDLSEHINSRGSIFLVPGSDGSVPRITDIDIFGRVNSAIISDDKEKFEIRDVLHYGYSQVGACGSLVRVEHHQRPIVAMHCAGSGQGTLGDGYGVLVTQEALGELMHLQVVTQCEDKELGSLAEAKLLFGEEVNVHYLGTVPVEHIAHMPKKSKILPSLIHNQAGFDCHTEPAILTSQDPRYLYEQSPLYYGAAKHGKKTIDFKSSIVNKAKKALWGGWISSMLPCVAQPKRLTYEQAVIGLPNIEYYDPMKLETSAGYPWTLEGNTTTKLEWLEIERDSQQRLSKCQLRAKLLAEVERKEKLRQKGIVPITMFVDTLKDERKNRAKVLKQGGTRVFCASPIDYTIATRQNLLHFSAAFMKARLNVMSAVGINAKGPEWAGLVRHLGRVNNNNIITMDYSNFGPGFNAEVARAASEIMIDWTMMHMEGANILELQALLKECTQSTHVCVNTVYQQTSGSPSGAAITVIINSLVNLLYILIAWDQLCGDTARLINPDIYQVFRDHVAVAVYGDDFIMSVSDDFKFLFNTITIQTFLSRNGIAATAMDKEKVATIPFQSLVKSEFLKRGFLPHPTREYEWLSPLSWEAVEDITQWVWKSADLREATRVNCESALLEAHGHGKDVFEKFKRSINKALIKRKTKTLTLDWFDLDRKFFEDDVGVRRTSYLFG</sequence>
<dbReference type="Gene3D" id="2.60.120.20">
    <property type="match status" value="3"/>
</dbReference>
<evidence type="ECO:0000256" key="4">
    <source>
        <dbReference type="ARBA" id="ARBA00022561"/>
    </source>
</evidence>
<evidence type="ECO:0000259" key="16">
    <source>
        <dbReference type="PROSITE" id="PS51218"/>
    </source>
</evidence>
<keyword evidence="13" id="KW-0946">Virion</keyword>
<dbReference type="GO" id="GO:0039694">
    <property type="term" value="P:viral RNA genome replication"/>
    <property type="evidence" value="ECO:0007669"/>
    <property type="project" value="InterPro"/>
</dbReference>
<dbReference type="InterPro" id="IPR001205">
    <property type="entry name" value="RNA-dir_pol_C"/>
</dbReference>
<reference evidence="18" key="1">
    <citation type="submission" date="2018-11" db="EMBL/GenBank/DDBJ databases">
        <authorList>
            <person name="Jo Y."/>
            <person name="Cho W.K."/>
        </authorList>
    </citation>
    <scope>NUCLEOTIDE SEQUENCE</scope>
    <source>
        <strain evidence="18">Won</strain>
    </source>
</reference>
<dbReference type="EMBL" id="MK231064">
    <property type="protein sequence ID" value="QED42924.1"/>
    <property type="molecule type" value="Genomic_RNA"/>
</dbReference>
<keyword evidence="12" id="KW-0067">ATP-binding</keyword>
<evidence type="ECO:0000256" key="7">
    <source>
        <dbReference type="ARBA" id="ARBA00022695"/>
    </source>
</evidence>
<dbReference type="InterPro" id="IPR029053">
    <property type="entry name" value="Viral_coat"/>
</dbReference>
<evidence type="ECO:0000313" key="18">
    <source>
        <dbReference type="EMBL" id="QED42924.1"/>
    </source>
</evidence>
<name>A0A7G3W8U9_9VIRU</name>
<feature type="domain" description="SF3 helicase" evidence="16">
    <location>
        <begin position="1305"/>
        <end position="1479"/>
    </location>
</feature>
<keyword evidence="10" id="KW-0347">Helicase</keyword>
<keyword evidence="3" id="KW-0696">RNA-directed RNA polymerase</keyword>
<dbReference type="InterPro" id="IPR014759">
    <property type="entry name" value="Helicase_SF3_ssRNA_vir"/>
</dbReference>
<keyword evidence="14" id="KW-0693">Viral RNA replication</keyword>
<evidence type="ECO:0000256" key="10">
    <source>
        <dbReference type="ARBA" id="ARBA00022806"/>
    </source>
</evidence>
<dbReference type="GO" id="GO:0003723">
    <property type="term" value="F:RNA binding"/>
    <property type="evidence" value="ECO:0007669"/>
    <property type="project" value="InterPro"/>
</dbReference>
<dbReference type="InterPro" id="IPR009003">
    <property type="entry name" value="Peptidase_S1_PA"/>
</dbReference>
<proteinExistence type="predicted"/>
<dbReference type="GO" id="GO:0003968">
    <property type="term" value="F:RNA-directed RNA polymerase activity"/>
    <property type="evidence" value="ECO:0007669"/>
    <property type="project" value="UniProtKB-KW"/>
</dbReference>
<keyword evidence="5" id="KW-0645">Protease</keyword>
<feature type="domain" description="Peptidase C3" evidence="17">
    <location>
        <begin position="2114"/>
        <end position="2335"/>
    </location>
</feature>
<keyword evidence="11" id="KW-0788">Thiol protease</keyword>
<evidence type="ECO:0000256" key="2">
    <source>
        <dbReference type="ARBA" id="ARBA00020107"/>
    </source>
</evidence>
<keyword evidence="7" id="KW-0548">Nucleotidyltransferase</keyword>
<dbReference type="SUPFAM" id="SSF50494">
    <property type="entry name" value="Trypsin-like serine proteases"/>
    <property type="match status" value="1"/>
</dbReference>
<keyword evidence="6" id="KW-0808">Transferase</keyword>
<feature type="domain" description="RdRp catalytic" evidence="15">
    <location>
        <begin position="2625"/>
        <end position="2759"/>
    </location>
</feature>
<dbReference type="PROSITE" id="PS51218">
    <property type="entry name" value="SF3_HELICASE_2"/>
    <property type="match status" value="1"/>
</dbReference>
<comment type="subcellular location">
    <subcellularLocation>
        <location evidence="1">Virion</location>
    </subcellularLocation>
</comment>
<keyword evidence="4" id="KW-0167">Capsid protein</keyword>
<dbReference type="Pfam" id="PF08762">
    <property type="entry name" value="CRPV_capsid"/>
    <property type="match status" value="1"/>
</dbReference>
<protein>
    <recommendedName>
        <fullName evidence="2">Genome polyprotein</fullName>
    </recommendedName>
</protein>
<dbReference type="SUPFAM" id="SSF56672">
    <property type="entry name" value="DNA/RNA polymerases"/>
    <property type="match status" value="1"/>
</dbReference>
<evidence type="ECO:0000259" key="15">
    <source>
        <dbReference type="PROSITE" id="PS50507"/>
    </source>
</evidence>
<dbReference type="InterPro" id="IPR000605">
    <property type="entry name" value="Helicase_SF3_ssDNA/RNA_vir"/>
</dbReference>
<dbReference type="PROSITE" id="PS50507">
    <property type="entry name" value="RDRP_SSRNA_POS"/>
    <property type="match status" value="1"/>
</dbReference>
<keyword evidence="8" id="KW-0547">Nucleotide-binding</keyword>
<dbReference type="InterPro" id="IPR007094">
    <property type="entry name" value="RNA-dir_pol_PSvirus"/>
</dbReference>
<evidence type="ECO:0000256" key="11">
    <source>
        <dbReference type="ARBA" id="ARBA00022807"/>
    </source>
</evidence>
<organism evidence="18">
    <name type="scientific">Hubei picorna-like virus</name>
    <dbReference type="NCBI Taxonomy" id="2592781"/>
    <lineage>
        <taxon>Viruses</taxon>
        <taxon>Riboviria</taxon>
        <taxon>Orthornavirae</taxon>
        <taxon>Pisuviricota</taxon>
        <taxon>Pisoniviricetes</taxon>
        <taxon>Picornavirales</taxon>
    </lineage>
</organism>
<evidence type="ECO:0000256" key="6">
    <source>
        <dbReference type="ARBA" id="ARBA00022679"/>
    </source>
</evidence>
<dbReference type="InterPro" id="IPR043128">
    <property type="entry name" value="Rev_trsase/Diguanyl_cyclase"/>
</dbReference>
<dbReference type="GO" id="GO:0005524">
    <property type="term" value="F:ATP binding"/>
    <property type="evidence" value="ECO:0007669"/>
    <property type="project" value="UniProtKB-KW"/>
</dbReference>
<dbReference type="Pfam" id="PF00680">
    <property type="entry name" value="RdRP_1"/>
    <property type="match status" value="1"/>
</dbReference>
<evidence type="ECO:0000256" key="13">
    <source>
        <dbReference type="ARBA" id="ARBA00022844"/>
    </source>
</evidence>
<dbReference type="GO" id="GO:0006508">
    <property type="term" value="P:proteolysis"/>
    <property type="evidence" value="ECO:0007669"/>
    <property type="project" value="UniProtKB-KW"/>
</dbReference>
<dbReference type="Pfam" id="PF00910">
    <property type="entry name" value="RNA_helicase"/>
    <property type="match status" value="1"/>
</dbReference>
<dbReference type="InterPro" id="IPR014872">
    <property type="entry name" value="Dicistrovirus_capsid-polyPr_C"/>
</dbReference>
<evidence type="ECO:0000256" key="8">
    <source>
        <dbReference type="ARBA" id="ARBA00022741"/>
    </source>
</evidence>
<accession>A0A7G3W8U9</accession>
<dbReference type="Gene3D" id="3.30.70.270">
    <property type="match status" value="1"/>
</dbReference>
<dbReference type="InterPro" id="IPR033703">
    <property type="entry name" value="Rhv-like"/>
</dbReference>
<dbReference type="InterPro" id="IPR044067">
    <property type="entry name" value="PCV_3C_PRO"/>
</dbReference>
<dbReference type="SUPFAM" id="SSF88633">
    <property type="entry name" value="Positive stranded ssRNA viruses"/>
    <property type="match status" value="3"/>
</dbReference>
<dbReference type="CDD" id="cd00205">
    <property type="entry name" value="rhv_like"/>
    <property type="match status" value="2"/>
</dbReference>
<dbReference type="InterPro" id="IPR043502">
    <property type="entry name" value="DNA/RNA_pol_sf"/>
</dbReference>
<evidence type="ECO:0000256" key="12">
    <source>
        <dbReference type="ARBA" id="ARBA00022840"/>
    </source>
</evidence>
<keyword evidence="9" id="KW-0378">Hydrolase</keyword>
<dbReference type="GO" id="GO:0004197">
    <property type="term" value="F:cysteine-type endopeptidase activity"/>
    <property type="evidence" value="ECO:0007669"/>
    <property type="project" value="InterPro"/>
</dbReference>
<evidence type="ECO:0000256" key="3">
    <source>
        <dbReference type="ARBA" id="ARBA00022484"/>
    </source>
</evidence>
<evidence type="ECO:0000256" key="14">
    <source>
        <dbReference type="ARBA" id="ARBA00022953"/>
    </source>
</evidence>
<dbReference type="PROSITE" id="PS51874">
    <property type="entry name" value="PCV_3C_PRO"/>
    <property type="match status" value="1"/>
</dbReference>